<organism evidence="2 3">
    <name type="scientific">Vitrella brassicaformis (strain CCMP3155)</name>
    <dbReference type="NCBI Taxonomy" id="1169540"/>
    <lineage>
        <taxon>Eukaryota</taxon>
        <taxon>Sar</taxon>
        <taxon>Alveolata</taxon>
        <taxon>Colpodellida</taxon>
        <taxon>Vitrellaceae</taxon>
        <taxon>Vitrella</taxon>
    </lineage>
</organism>
<dbReference type="EMBL" id="CDMY01000260">
    <property type="protein sequence ID" value="CEL97991.1"/>
    <property type="molecule type" value="Genomic_DNA"/>
</dbReference>
<evidence type="ECO:0000256" key="1">
    <source>
        <dbReference type="SAM" id="MobiDB-lite"/>
    </source>
</evidence>
<protein>
    <submittedName>
        <fullName evidence="2">Uncharacterized protein</fullName>
    </submittedName>
</protein>
<dbReference type="Proteomes" id="UP000041254">
    <property type="component" value="Unassembled WGS sequence"/>
</dbReference>
<dbReference type="VEuPathDB" id="CryptoDB:Vbra_12438"/>
<name>A0A0G4ELD8_VITBC</name>
<keyword evidence="3" id="KW-1185">Reference proteome</keyword>
<dbReference type="GO" id="GO:0006401">
    <property type="term" value="P:RNA catabolic process"/>
    <property type="evidence" value="ECO:0007669"/>
    <property type="project" value="InterPro"/>
</dbReference>
<evidence type="ECO:0000313" key="2">
    <source>
        <dbReference type="EMBL" id="CEL97991.1"/>
    </source>
</evidence>
<dbReference type="Gene3D" id="2.40.128.680">
    <property type="match status" value="1"/>
</dbReference>
<gene>
    <name evidence="2" type="ORF">Vbra_12438</name>
</gene>
<dbReference type="InterPro" id="IPR013924">
    <property type="entry name" value="RNase_H2_suC"/>
</dbReference>
<feature type="region of interest" description="Disordered" evidence="1">
    <location>
        <begin position="45"/>
        <end position="73"/>
    </location>
</feature>
<dbReference type="PANTHER" id="PTHR47204">
    <property type="entry name" value="OS02G0168900 PROTEIN"/>
    <property type="match status" value="1"/>
</dbReference>
<dbReference type="PANTHER" id="PTHR47204:SF1">
    <property type="entry name" value="RIBONUCLEASE H2 SUBUNIT C"/>
    <property type="match status" value="1"/>
</dbReference>
<dbReference type="AlphaFoldDB" id="A0A0G4ELD8"/>
<dbReference type="GO" id="GO:0032299">
    <property type="term" value="C:ribonuclease H2 complex"/>
    <property type="evidence" value="ECO:0007669"/>
    <property type="project" value="InterPro"/>
</dbReference>
<sequence>MNLMAAPCEVHVLPCQIGDNNRCVEDLRCNFLTYDEPTPWWMTSKPPPANVNEAEAAGEEQDDQPQAAAPAKTKSELLHGRLLRGTAIKLADYGMRGIVGVAEEAQRAGDGEIGEGAVDFSAVEGARVLKSVGEFDEFTYWNQDSWPRKKDDIQQCMIYTIMAKALHDTSADVEGIAGPAMMSDS</sequence>
<accession>A0A0G4ELD8</accession>
<proteinExistence type="predicted"/>
<dbReference type="Pfam" id="PF08615">
    <property type="entry name" value="RNase_H2_suC"/>
    <property type="match status" value="1"/>
</dbReference>
<reference evidence="2 3" key="1">
    <citation type="submission" date="2014-11" db="EMBL/GenBank/DDBJ databases">
        <authorList>
            <person name="Zhu J."/>
            <person name="Qi W."/>
            <person name="Song R."/>
        </authorList>
    </citation>
    <scope>NUCLEOTIDE SEQUENCE [LARGE SCALE GENOMIC DNA]</scope>
</reference>
<evidence type="ECO:0000313" key="3">
    <source>
        <dbReference type="Proteomes" id="UP000041254"/>
    </source>
</evidence>
<dbReference type="InParanoid" id="A0A0G4ELD8"/>